<keyword evidence="3" id="KW-1185">Reference proteome</keyword>
<keyword evidence="1" id="KW-0812">Transmembrane</keyword>
<dbReference type="Proteomes" id="UP000027135">
    <property type="component" value="Unassembled WGS sequence"/>
</dbReference>
<keyword evidence="1" id="KW-1133">Transmembrane helix</keyword>
<protein>
    <submittedName>
        <fullName evidence="2">Uncharacterized protein</fullName>
    </submittedName>
</protein>
<evidence type="ECO:0000313" key="2">
    <source>
        <dbReference type="EMBL" id="KDR15903.1"/>
    </source>
</evidence>
<feature type="transmembrane region" description="Helical" evidence="1">
    <location>
        <begin position="29"/>
        <end position="50"/>
    </location>
</feature>
<dbReference type="AlphaFoldDB" id="A0A067RB64"/>
<name>A0A067RB64_ZOONE</name>
<proteinExistence type="predicted"/>
<evidence type="ECO:0000313" key="3">
    <source>
        <dbReference type="Proteomes" id="UP000027135"/>
    </source>
</evidence>
<gene>
    <name evidence="2" type="ORF">L798_09830</name>
</gene>
<evidence type="ECO:0000256" key="1">
    <source>
        <dbReference type="SAM" id="Phobius"/>
    </source>
</evidence>
<sequence length="59" mass="6938">MSTPNLKHNFYNLAWVGIRRWVPILQRKILHPSSGLSMVVLWIVVPYKLVGKYQQFGRT</sequence>
<reference evidence="2 3" key="1">
    <citation type="journal article" date="2014" name="Nat. Commun.">
        <title>Molecular traces of alternative social organization in a termite genome.</title>
        <authorList>
            <person name="Terrapon N."/>
            <person name="Li C."/>
            <person name="Robertson H.M."/>
            <person name="Ji L."/>
            <person name="Meng X."/>
            <person name="Booth W."/>
            <person name="Chen Z."/>
            <person name="Childers C.P."/>
            <person name="Glastad K.M."/>
            <person name="Gokhale K."/>
            <person name="Gowin J."/>
            <person name="Gronenberg W."/>
            <person name="Hermansen R.A."/>
            <person name="Hu H."/>
            <person name="Hunt B.G."/>
            <person name="Huylmans A.K."/>
            <person name="Khalil S.M."/>
            <person name="Mitchell R.D."/>
            <person name="Munoz-Torres M.C."/>
            <person name="Mustard J.A."/>
            <person name="Pan H."/>
            <person name="Reese J.T."/>
            <person name="Scharf M.E."/>
            <person name="Sun F."/>
            <person name="Vogel H."/>
            <person name="Xiao J."/>
            <person name="Yang W."/>
            <person name="Yang Z."/>
            <person name="Yang Z."/>
            <person name="Zhou J."/>
            <person name="Zhu J."/>
            <person name="Brent C.S."/>
            <person name="Elsik C.G."/>
            <person name="Goodisman M.A."/>
            <person name="Liberles D.A."/>
            <person name="Roe R.M."/>
            <person name="Vargo E.L."/>
            <person name="Vilcinskas A."/>
            <person name="Wang J."/>
            <person name="Bornberg-Bauer E."/>
            <person name="Korb J."/>
            <person name="Zhang G."/>
            <person name="Liebig J."/>
        </authorList>
    </citation>
    <scope>NUCLEOTIDE SEQUENCE [LARGE SCALE GENOMIC DNA]</scope>
    <source>
        <tissue evidence="2">Whole organism</tissue>
    </source>
</reference>
<accession>A0A067RB64</accession>
<keyword evidence="1" id="KW-0472">Membrane</keyword>
<organism evidence="2 3">
    <name type="scientific">Zootermopsis nevadensis</name>
    <name type="common">Dampwood termite</name>
    <dbReference type="NCBI Taxonomy" id="136037"/>
    <lineage>
        <taxon>Eukaryota</taxon>
        <taxon>Metazoa</taxon>
        <taxon>Ecdysozoa</taxon>
        <taxon>Arthropoda</taxon>
        <taxon>Hexapoda</taxon>
        <taxon>Insecta</taxon>
        <taxon>Pterygota</taxon>
        <taxon>Neoptera</taxon>
        <taxon>Polyneoptera</taxon>
        <taxon>Dictyoptera</taxon>
        <taxon>Blattodea</taxon>
        <taxon>Blattoidea</taxon>
        <taxon>Termitoidae</taxon>
        <taxon>Termopsidae</taxon>
        <taxon>Zootermopsis</taxon>
    </lineage>
</organism>
<dbReference type="InParanoid" id="A0A067RB64"/>
<dbReference type="EMBL" id="KK852811">
    <property type="protein sequence ID" value="KDR15903.1"/>
    <property type="molecule type" value="Genomic_DNA"/>
</dbReference>